<dbReference type="PIRSF" id="PIRSF031900">
    <property type="entry name" value="UCP031900"/>
    <property type="match status" value="1"/>
</dbReference>
<evidence type="ECO:0000259" key="1">
    <source>
        <dbReference type="Pfam" id="PF13449"/>
    </source>
</evidence>
<dbReference type="RefSeq" id="WP_208998330.1">
    <property type="nucleotide sequence ID" value="NZ_BMFA01000002.1"/>
</dbReference>
<proteinExistence type="predicted"/>
<reference evidence="2" key="2">
    <citation type="submission" date="2020-09" db="EMBL/GenBank/DDBJ databases">
        <authorList>
            <person name="Sun Q."/>
            <person name="Zhou Y."/>
        </authorList>
    </citation>
    <scope>NUCLEOTIDE SEQUENCE</scope>
    <source>
        <strain evidence="2">CGMCC 1.12426</strain>
    </source>
</reference>
<dbReference type="PROSITE" id="PS51257">
    <property type="entry name" value="PROKAR_LIPOPROTEIN"/>
    <property type="match status" value="1"/>
</dbReference>
<reference evidence="2" key="1">
    <citation type="journal article" date="2014" name="Int. J. Syst. Evol. Microbiol.">
        <title>Complete genome sequence of Corynebacterium casei LMG S-19264T (=DSM 44701T), isolated from a smear-ripened cheese.</title>
        <authorList>
            <consortium name="US DOE Joint Genome Institute (JGI-PGF)"/>
            <person name="Walter F."/>
            <person name="Albersmeier A."/>
            <person name="Kalinowski J."/>
            <person name="Ruckert C."/>
        </authorList>
    </citation>
    <scope>NUCLEOTIDE SEQUENCE</scope>
    <source>
        <strain evidence="2">CGMCC 1.12426</strain>
    </source>
</reference>
<feature type="domain" description="Phytase-like" evidence="1">
    <location>
        <begin position="80"/>
        <end position="332"/>
    </location>
</feature>
<sequence length="352" mass="38247">MRLIAARAIRGACRVLFLVPLLLACTLPVPSTALDLLREGKPAAVRTKPIETFEIGRETSRFGMLTFLGGLEILSSDRDIGGLSALLSLDRGNTLFALTDNGRWVTAELDQAPDGTPLGITSLRHAEILGLDGKGLRADWRHDTEAMTLDGRGALYVSAERANAIYRFAWPLVTGKERMLDEVEVPPEIHQLRASKGLEALAMGPPDTPLAGTLVAIAERGMSDSHDLPAFLISGSSARTFTIARSGRYDATDAVFLPNGDLLLLERRFNLRDLVGMRLRQFSSAEIVPGARLEGTVLLEAGYTFQIDNMEAIAVHQTAAGDTILTLLSDNNRSLLQRTIFLRFKLDAGSEP</sequence>
<name>A0A916TBE3_9HYPH</name>
<evidence type="ECO:0000313" key="2">
    <source>
        <dbReference type="EMBL" id="GGB38478.1"/>
    </source>
</evidence>
<comment type="caution">
    <text evidence="2">The sequence shown here is derived from an EMBL/GenBank/DDBJ whole genome shotgun (WGS) entry which is preliminary data.</text>
</comment>
<dbReference type="InterPro" id="IPR014567">
    <property type="entry name" value="UCP031900"/>
</dbReference>
<accession>A0A916TBE3</accession>
<dbReference type="AlphaFoldDB" id="A0A916TBE3"/>
<dbReference type="Proteomes" id="UP000605148">
    <property type="component" value="Unassembled WGS sequence"/>
</dbReference>
<keyword evidence="3" id="KW-1185">Reference proteome</keyword>
<organism evidence="2 3">
    <name type="scientific">Roseibium aquae</name>
    <dbReference type="NCBI Taxonomy" id="1323746"/>
    <lineage>
        <taxon>Bacteria</taxon>
        <taxon>Pseudomonadati</taxon>
        <taxon>Pseudomonadota</taxon>
        <taxon>Alphaproteobacteria</taxon>
        <taxon>Hyphomicrobiales</taxon>
        <taxon>Stappiaceae</taxon>
        <taxon>Roseibium</taxon>
    </lineage>
</organism>
<dbReference type="InterPro" id="IPR027372">
    <property type="entry name" value="Phytase-like_dom"/>
</dbReference>
<evidence type="ECO:0000313" key="3">
    <source>
        <dbReference type="Proteomes" id="UP000605148"/>
    </source>
</evidence>
<dbReference type="Pfam" id="PF13449">
    <property type="entry name" value="Phytase-like"/>
    <property type="match status" value="1"/>
</dbReference>
<gene>
    <name evidence="2" type="ORF">GCM10011316_08170</name>
</gene>
<protein>
    <recommendedName>
        <fullName evidence="1">Phytase-like domain-containing protein</fullName>
    </recommendedName>
</protein>
<dbReference type="EMBL" id="BMFA01000002">
    <property type="protein sequence ID" value="GGB38478.1"/>
    <property type="molecule type" value="Genomic_DNA"/>
</dbReference>